<reference evidence="17" key="1">
    <citation type="submission" date="2020-05" db="EMBL/GenBank/DDBJ databases">
        <title>WGS assembly of Panicum virgatum.</title>
        <authorList>
            <person name="Lovell J.T."/>
            <person name="Jenkins J."/>
            <person name="Shu S."/>
            <person name="Juenger T.E."/>
            <person name="Schmutz J."/>
        </authorList>
    </citation>
    <scope>NUCLEOTIDE SEQUENCE</scope>
    <source>
        <strain evidence="17">AP13</strain>
    </source>
</reference>
<evidence type="ECO:0000256" key="14">
    <source>
        <dbReference type="SAM" id="MobiDB-lite"/>
    </source>
</evidence>
<dbReference type="InterPro" id="IPR011990">
    <property type="entry name" value="TPR-like_helical_dom_sf"/>
</dbReference>
<dbReference type="GO" id="GO:0061630">
    <property type="term" value="F:ubiquitin protein ligase activity"/>
    <property type="evidence" value="ECO:0007669"/>
    <property type="project" value="UniProtKB-EC"/>
</dbReference>
<feature type="repeat" description="TPR" evidence="11">
    <location>
        <begin position="214"/>
        <end position="247"/>
    </location>
</feature>
<keyword evidence="7" id="KW-0418">Kinase</keyword>
<dbReference type="InterPro" id="IPR008271">
    <property type="entry name" value="Ser/Thr_kinase_AS"/>
</dbReference>
<evidence type="ECO:0000313" key="18">
    <source>
        <dbReference type="Proteomes" id="UP000823388"/>
    </source>
</evidence>
<dbReference type="SUPFAM" id="SSF56112">
    <property type="entry name" value="Protein kinase-like (PK-like)"/>
    <property type="match status" value="1"/>
</dbReference>
<evidence type="ECO:0000256" key="5">
    <source>
        <dbReference type="ARBA" id="ARBA00022737"/>
    </source>
</evidence>
<dbReference type="PROSITE" id="PS51698">
    <property type="entry name" value="U_BOX"/>
    <property type="match status" value="1"/>
</dbReference>
<evidence type="ECO:0000256" key="7">
    <source>
        <dbReference type="ARBA" id="ARBA00022777"/>
    </source>
</evidence>
<evidence type="ECO:0000256" key="4">
    <source>
        <dbReference type="ARBA" id="ARBA00022679"/>
    </source>
</evidence>
<dbReference type="PANTHER" id="PTHR45647:SF7">
    <property type="entry name" value="U-BOX DOMAIN-CONTAINING PROTEIN 70"/>
    <property type="match status" value="1"/>
</dbReference>
<evidence type="ECO:0000256" key="9">
    <source>
        <dbReference type="ARBA" id="ARBA00022803"/>
    </source>
</evidence>
<keyword evidence="6 12" id="KW-0547">Nucleotide-binding</keyword>
<feature type="region of interest" description="Disordered" evidence="14">
    <location>
        <begin position="125"/>
        <end position="161"/>
    </location>
</feature>
<dbReference type="FunFam" id="1.25.40.10:FF:000010">
    <property type="entry name" value="Stress-induced phosphoprotein 1"/>
    <property type="match status" value="1"/>
</dbReference>
<dbReference type="Pfam" id="PF00069">
    <property type="entry name" value="Pkinase"/>
    <property type="match status" value="1"/>
</dbReference>
<protein>
    <recommendedName>
        <fullName evidence="3">RING-type E3 ubiquitin transferase</fullName>
        <ecNumber evidence="3">2.3.2.27</ecNumber>
    </recommendedName>
</protein>
<comment type="pathway">
    <text evidence="2">Protein modification; protein ubiquitination.</text>
</comment>
<accession>A0A8T0T7N7</accession>
<feature type="binding site" evidence="12">
    <location>
        <position position="499"/>
    </location>
    <ligand>
        <name>ATP</name>
        <dbReference type="ChEBI" id="CHEBI:30616"/>
    </ligand>
</feature>
<feature type="coiled-coil region" evidence="13">
    <location>
        <begin position="368"/>
        <end position="416"/>
    </location>
</feature>
<dbReference type="InterPro" id="IPR000719">
    <property type="entry name" value="Prot_kinase_dom"/>
</dbReference>
<evidence type="ECO:0000259" key="16">
    <source>
        <dbReference type="PROSITE" id="PS51698"/>
    </source>
</evidence>
<comment type="caution">
    <text evidence="17">The sequence shown here is derived from an EMBL/GenBank/DDBJ whole genome shotgun (WGS) entry which is preliminary data.</text>
</comment>
<dbReference type="Pfam" id="PF13181">
    <property type="entry name" value="TPR_8"/>
    <property type="match status" value="1"/>
</dbReference>
<dbReference type="InterPro" id="IPR017441">
    <property type="entry name" value="Protein_kinase_ATP_BS"/>
</dbReference>
<evidence type="ECO:0000256" key="8">
    <source>
        <dbReference type="ARBA" id="ARBA00022786"/>
    </source>
</evidence>
<dbReference type="PROSITE" id="PS00107">
    <property type="entry name" value="PROTEIN_KINASE_ATP"/>
    <property type="match status" value="1"/>
</dbReference>
<dbReference type="CDD" id="cd16655">
    <property type="entry name" value="RING-Ubox_WDSUB1-like"/>
    <property type="match status" value="1"/>
</dbReference>
<dbReference type="AlphaFoldDB" id="A0A8T0T7N7"/>
<dbReference type="Gene3D" id="1.25.40.10">
    <property type="entry name" value="Tetratricopeptide repeat domain"/>
    <property type="match status" value="2"/>
</dbReference>
<dbReference type="SUPFAM" id="SSF48452">
    <property type="entry name" value="TPR-like"/>
    <property type="match status" value="2"/>
</dbReference>
<keyword evidence="13" id="KW-0175">Coiled coil</keyword>
<dbReference type="OrthoDB" id="4062651at2759"/>
<keyword evidence="5" id="KW-0677">Repeat</keyword>
<gene>
    <name evidence="17" type="ORF">PVAP13_4NG059900</name>
</gene>
<evidence type="ECO:0000256" key="11">
    <source>
        <dbReference type="PROSITE-ProRule" id="PRU00339"/>
    </source>
</evidence>
<evidence type="ECO:0000256" key="13">
    <source>
        <dbReference type="SAM" id="Coils"/>
    </source>
</evidence>
<dbReference type="EC" id="2.3.2.27" evidence="3"/>
<dbReference type="InterPro" id="IPR013083">
    <property type="entry name" value="Znf_RING/FYVE/PHD"/>
</dbReference>
<organism evidence="17 18">
    <name type="scientific">Panicum virgatum</name>
    <name type="common">Blackwell switchgrass</name>
    <dbReference type="NCBI Taxonomy" id="38727"/>
    <lineage>
        <taxon>Eukaryota</taxon>
        <taxon>Viridiplantae</taxon>
        <taxon>Streptophyta</taxon>
        <taxon>Embryophyta</taxon>
        <taxon>Tracheophyta</taxon>
        <taxon>Spermatophyta</taxon>
        <taxon>Magnoliopsida</taxon>
        <taxon>Liliopsida</taxon>
        <taxon>Poales</taxon>
        <taxon>Poaceae</taxon>
        <taxon>PACMAD clade</taxon>
        <taxon>Panicoideae</taxon>
        <taxon>Panicodae</taxon>
        <taxon>Paniceae</taxon>
        <taxon>Panicinae</taxon>
        <taxon>Panicum</taxon>
        <taxon>Panicum sect. Hiantes</taxon>
    </lineage>
</organism>
<keyword evidence="9 11" id="KW-0802">TPR repeat</keyword>
<keyword evidence="10 12" id="KW-0067">ATP-binding</keyword>
<comment type="catalytic activity">
    <reaction evidence="1">
        <text>S-ubiquitinyl-[E2 ubiquitin-conjugating enzyme]-L-cysteine + [acceptor protein]-L-lysine = [E2 ubiquitin-conjugating enzyme]-L-cysteine + N(6)-ubiquitinyl-[acceptor protein]-L-lysine.</text>
        <dbReference type="EC" id="2.3.2.27"/>
    </reaction>
</comment>
<evidence type="ECO:0000256" key="10">
    <source>
        <dbReference type="ARBA" id="ARBA00022840"/>
    </source>
</evidence>
<feature type="repeat" description="TPR" evidence="11">
    <location>
        <begin position="146"/>
        <end position="179"/>
    </location>
</feature>
<dbReference type="Pfam" id="PF04564">
    <property type="entry name" value="U-box"/>
    <property type="match status" value="1"/>
</dbReference>
<evidence type="ECO:0000256" key="1">
    <source>
        <dbReference type="ARBA" id="ARBA00000900"/>
    </source>
</evidence>
<dbReference type="SUPFAM" id="SSF57850">
    <property type="entry name" value="RING/U-box"/>
    <property type="match status" value="1"/>
</dbReference>
<evidence type="ECO:0000313" key="17">
    <source>
        <dbReference type="EMBL" id="KAG2604396.1"/>
    </source>
</evidence>
<evidence type="ECO:0000256" key="3">
    <source>
        <dbReference type="ARBA" id="ARBA00012483"/>
    </source>
</evidence>
<dbReference type="Gene3D" id="1.10.510.10">
    <property type="entry name" value="Transferase(Phosphotransferase) domain 1"/>
    <property type="match status" value="1"/>
</dbReference>
<dbReference type="GO" id="GO:0005524">
    <property type="term" value="F:ATP binding"/>
    <property type="evidence" value="ECO:0007669"/>
    <property type="project" value="UniProtKB-UniRule"/>
</dbReference>
<dbReference type="PROSITE" id="PS50005">
    <property type="entry name" value="TPR"/>
    <property type="match status" value="2"/>
</dbReference>
<dbReference type="SMART" id="SM00028">
    <property type="entry name" value="TPR"/>
    <property type="match status" value="5"/>
</dbReference>
<keyword evidence="8" id="KW-0833">Ubl conjugation pathway</keyword>
<feature type="domain" description="Protein kinase" evidence="15">
    <location>
        <begin position="472"/>
        <end position="738"/>
    </location>
</feature>
<dbReference type="InterPro" id="IPR003613">
    <property type="entry name" value="Ubox_domain"/>
</dbReference>
<sequence>MDAAAEEARRAKEAGNEAYSKSFLETAVEHYTRGALLDPSDISFLTNRAAAYFHMGKYQECVRDCDEAVRRGRELSADNKLIAKALSRKASALLELAGCAGDYAAAVRVLQQSLAEHYSEETLDRLGKAESKRKELDEKERRGQAADHHRERGNESFKQKKYHEAAMHYTQAMKMNPKDPRIFSNRAQCYISLGALPQGLEDAEKCIELDPTFLKGYVRKAKVQFLMEDYENAMATYQEGLRCDPNNLEILDGLRRCEARIKMGHGGADLEYFKKMFGGFRSEDDVHGFQKAMATMFTKEVSEEPLWRTESELLGEFCTEDDLHKFQKATEQAAIFKKEASEERLRRIESERMARTMEDSYLNQVQQRKQTEEFLSRAQQELERFKIQHDDVIERLQEANERNERLLGQLSESREQYDWLLSEHEHLLHDRDRAVREVEELCQRRGQMHSVLVTSTYSEFSSSELESATEKFSSSLKIGEGGFACVFRGILRNMTVAIKVLKPDCLQGRSQFEQEVSILSRVRHPHLVTLLGACSESSALVYEFLPNGSLEDFLVCADKRKTLLWQIRTRIIAEICSALIFLHKNKPHPVVHGDLKPANILLDVNLVSKLSDFGISRLLIQSCTNNTTLYHTMHPVGTPLYMDPEFLATGELTPHSDVYSFGIVVLRLLTGKPPVGIKKIVEDAMMKGDLQSVVDSTAGEWPDVHVQQLAHLALSCMELSRRCRPDLSGEVWRVVEAMRDAATSIPSASSSRPVSDENCTPSYFVCPISQDIMSDPHIAADGFTYEAEAIRSWLDSGHNTSPMTNMRLEHGELIPNRALRSAIQEWLQQQNLA</sequence>
<dbReference type="EMBL" id="CM029044">
    <property type="protein sequence ID" value="KAG2604396.1"/>
    <property type="molecule type" value="Genomic_DNA"/>
</dbReference>
<evidence type="ECO:0000256" key="2">
    <source>
        <dbReference type="ARBA" id="ARBA00004906"/>
    </source>
</evidence>
<dbReference type="SMART" id="SM00220">
    <property type="entry name" value="S_TKc"/>
    <property type="match status" value="1"/>
</dbReference>
<proteinExistence type="predicted"/>
<dbReference type="Gene3D" id="3.30.40.10">
    <property type="entry name" value="Zinc/RING finger domain, C3HC4 (zinc finger)"/>
    <property type="match status" value="1"/>
</dbReference>
<dbReference type="SMART" id="SM00504">
    <property type="entry name" value="Ubox"/>
    <property type="match status" value="1"/>
</dbReference>
<evidence type="ECO:0000256" key="12">
    <source>
        <dbReference type="PROSITE-ProRule" id="PRU10141"/>
    </source>
</evidence>
<keyword evidence="4" id="KW-0808">Transferase</keyword>
<name>A0A8T0T7N7_PANVG</name>
<dbReference type="Gene3D" id="3.30.200.20">
    <property type="entry name" value="Phosphorylase Kinase, domain 1"/>
    <property type="match status" value="1"/>
</dbReference>
<dbReference type="PROSITE" id="PS00108">
    <property type="entry name" value="PROTEIN_KINASE_ST"/>
    <property type="match status" value="1"/>
</dbReference>
<dbReference type="PROSITE" id="PS50011">
    <property type="entry name" value="PROTEIN_KINASE_DOM"/>
    <property type="match status" value="1"/>
</dbReference>
<dbReference type="GO" id="GO:0004672">
    <property type="term" value="F:protein kinase activity"/>
    <property type="evidence" value="ECO:0007669"/>
    <property type="project" value="InterPro"/>
</dbReference>
<dbReference type="InterPro" id="IPR019734">
    <property type="entry name" value="TPR_rpt"/>
</dbReference>
<keyword evidence="18" id="KW-1185">Reference proteome</keyword>
<feature type="domain" description="U-box" evidence="16">
    <location>
        <begin position="759"/>
        <end position="833"/>
    </location>
</feature>
<dbReference type="InterPro" id="IPR011009">
    <property type="entry name" value="Kinase-like_dom_sf"/>
</dbReference>
<evidence type="ECO:0000259" key="15">
    <source>
        <dbReference type="PROSITE" id="PS50011"/>
    </source>
</evidence>
<dbReference type="InterPro" id="IPR051348">
    <property type="entry name" value="U-box_ubiquitin_ligases"/>
</dbReference>
<dbReference type="Proteomes" id="UP000823388">
    <property type="component" value="Chromosome 4N"/>
</dbReference>
<dbReference type="GO" id="GO:0016567">
    <property type="term" value="P:protein ubiquitination"/>
    <property type="evidence" value="ECO:0007669"/>
    <property type="project" value="InterPro"/>
</dbReference>
<dbReference type="PANTHER" id="PTHR45647">
    <property type="entry name" value="OS02G0152300 PROTEIN"/>
    <property type="match status" value="1"/>
</dbReference>
<evidence type="ECO:0000256" key="6">
    <source>
        <dbReference type="ARBA" id="ARBA00022741"/>
    </source>
</evidence>